<keyword evidence="13" id="KW-1185">Reference proteome</keyword>
<organism evidence="12 13">
    <name type="scientific">Moelleriella libera RCEF 2490</name>
    <dbReference type="NCBI Taxonomy" id="1081109"/>
    <lineage>
        <taxon>Eukaryota</taxon>
        <taxon>Fungi</taxon>
        <taxon>Dikarya</taxon>
        <taxon>Ascomycota</taxon>
        <taxon>Pezizomycotina</taxon>
        <taxon>Sordariomycetes</taxon>
        <taxon>Hypocreomycetidae</taxon>
        <taxon>Hypocreales</taxon>
        <taxon>Clavicipitaceae</taxon>
        <taxon>Moelleriella</taxon>
    </lineage>
</organism>
<dbReference type="Pfam" id="PF06087">
    <property type="entry name" value="Tyr-DNA_phospho"/>
    <property type="match status" value="1"/>
</dbReference>
<dbReference type="GO" id="GO:0106334">
    <property type="term" value="F:3'-deoxyribose phosphate lyase activity"/>
    <property type="evidence" value="ECO:0007669"/>
    <property type="project" value="EnsemblFungi"/>
</dbReference>
<comment type="subcellular location">
    <subcellularLocation>
        <location evidence="1">Nucleus</location>
    </subcellularLocation>
</comment>
<sequence length="516" mass="58118">MEPPQKRLRVNHDDERPDLLRTLSRPISPPVKSQSLHPRALKSPWQLTWIRDLPESLNQDAVTLNDLVGDPLICECWEFNFLHDISFLMAAFDPDTRHLVQVHIVHGFWKQEDANRTALSGVQIQAAEHENVKLHVAPMPEMFGTHHSKMMVLFRHDDTAEIIIHTANMIAKDWTNMTNAVWKSPRLYKSKAATARQDYTKLPMGSGERFKWDLLKYFEAYDRRQRTCRPLADKLRLYDFSAIRAALIASVPGHHKVHDVSTTSFGWSGLRNCLKAVPCEKGNAEIVAQMSSIATLGPKNTWLEKTLFDSLAVSATKNMQRPKFKLVFPTADEIRGSLDGYASGASIHTKTQSAQQAQQLIYLRPILHHWAQGCENGAADLTEALPSGAVTRDGGRERAAPHIKTYIRFNEGGSVDWALLTSANLSKQAWGEAVKPTGDMRIASWEVGVLVWPDLYGEETRMIGTFQTDVPEGTGRLVGLRVPYSMPLQRYGAREVPWVATLSHDEPDCHGQRWPG</sequence>
<dbReference type="GO" id="GO:0006265">
    <property type="term" value="P:DNA topological change"/>
    <property type="evidence" value="ECO:0007669"/>
    <property type="project" value="EnsemblFungi"/>
</dbReference>
<dbReference type="GO" id="GO:0006284">
    <property type="term" value="P:base-excision repair"/>
    <property type="evidence" value="ECO:0007669"/>
    <property type="project" value="EnsemblFungi"/>
</dbReference>
<dbReference type="GO" id="GO:0003697">
    <property type="term" value="F:single-stranded DNA binding"/>
    <property type="evidence" value="ECO:0007669"/>
    <property type="project" value="TreeGrafter"/>
</dbReference>
<evidence type="ECO:0000313" key="12">
    <source>
        <dbReference type="EMBL" id="OAA32292.1"/>
    </source>
</evidence>
<dbReference type="Proteomes" id="UP000078544">
    <property type="component" value="Unassembled WGS sequence"/>
</dbReference>
<keyword evidence="4" id="KW-0227">DNA damage</keyword>
<feature type="binding site" evidence="10">
    <location>
        <position position="404"/>
    </location>
    <ligand>
        <name>substrate</name>
    </ligand>
</feature>
<evidence type="ECO:0000256" key="6">
    <source>
        <dbReference type="ARBA" id="ARBA00022839"/>
    </source>
</evidence>
<dbReference type="FunFam" id="3.30.870.10:FF:000038">
    <property type="entry name" value="Probable tyrosyl-DNA phosphodiesterase"/>
    <property type="match status" value="1"/>
</dbReference>
<feature type="site" description="Interaction with DNA" evidence="11">
    <location>
        <position position="426"/>
    </location>
</feature>
<keyword evidence="8" id="KW-0539">Nucleus</keyword>
<dbReference type="GO" id="GO:0017005">
    <property type="term" value="F:3'-tyrosyl-DNA phosphodiesterase activity"/>
    <property type="evidence" value="ECO:0007669"/>
    <property type="project" value="EnsemblFungi"/>
</dbReference>
<evidence type="ECO:0000256" key="10">
    <source>
        <dbReference type="PIRSR" id="PIRSR610347-2"/>
    </source>
</evidence>
<dbReference type="GO" id="GO:0005634">
    <property type="term" value="C:nucleus"/>
    <property type="evidence" value="ECO:0007669"/>
    <property type="project" value="UniProtKB-SubCell"/>
</dbReference>
<evidence type="ECO:0000256" key="2">
    <source>
        <dbReference type="ARBA" id="ARBA00010205"/>
    </source>
</evidence>
<dbReference type="PANTHER" id="PTHR12415">
    <property type="entry name" value="TYROSYL-DNA PHOSPHODIESTERASE 1"/>
    <property type="match status" value="1"/>
</dbReference>
<protein>
    <submittedName>
        <fullName evidence="12">Tyrosyl-DNA phosphodiesterase 1</fullName>
    </submittedName>
</protein>
<dbReference type="SUPFAM" id="SSF56024">
    <property type="entry name" value="Phospholipase D/nuclease"/>
    <property type="match status" value="2"/>
</dbReference>
<keyword evidence="5" id="KW-0378">Hydrolase</keyword>
<dbReference type="EMBL" id="AZGY01000002">
    <property type="protein sequence ID" value="OAA32292.1"/>
    <property type="molecule type" value="Genomic_DNA"/>
</dbReference>
<dbReference type="GO" id="GO:0003690">
    <property type="term" value="F:double-stranded DNA binding"/>
    <property type="evidence" value="ECO:0007669"/>
    <property type="project" value="TreeGrafter"/>
</dbReference>
<feature type="active site" description="Nucleophile" evidence="9">
    <location>
        <position position="147"/>
    </location>
</feature>
<dbReference type="CDD" id="cd09194">
    <property type="entry name" value="PLDc_yTdp1_1"/>
    <property type="match status" value="1"/>
</dbReference>
<dbReference type="AlphaFoldDB" id="A0A166UB49"/>
<feature type="active site" description="Proton donor/acceptor" evidence="9">
    <location>
        <position position="402"/>
    </location>
</feature>
<evidence type="ECO:0000313" key="13">
    <source>
        <dbReference type="Proteomes" id="UP000078544"/>
    </source>
</evidence>
<dbReference type="GO" id="GO:0004527">
    <property type="term" value="F:exonuclease activity"/>
    <property type="evidence" value="ECO:0007669"/>
    <property type="project" value="UniProtKB-KW"/>
</dbReference>
<evidence type="ECO:0000256" key="1">
    <source>
        <dbReference type="ARBA" id="ARBA00004123"/>
    </source>
</evidence>
<comment type="caution">
    <text evidence="12">The sequence shown here is derived from an EMBL/GenBank/DDBJ whole genome shotgun (WGS) entry which is preliminary data.</text>
</comment>
<evidence type="ECO:0000256" key="7">
    <source>
        <dbReference type="ARBA" id="ARBA00023204"/>
    </source>
</evidence>
<dbReference type="OrthoDB" id="47785at2759"/>
<evidence type="ECO:0000256" key="9">
    <source>
        <dbReference type="PIRSR" id="PIRSR610347-1"/>
    </source>
</evidence>
<evidence type="ECO:0000256" key="11">
    <source>
        <dbReference type="PIRSR" id="PIRSR610347-3"/>
    </source>
</evidence>
<feature type="binding site" evidence="10">
    <location>
        <position position="149"/>
    </location>
    <ligand>
        <name>substrate</name>
    </ligand>
</feature>
<dbReference type="InterPro" id="IPR010347">
    <property type="entry name" value="Tdp1"/>
</dbReference>
<dbReference type="STRING" id="1081109.A0A166UB49"/>
<reference evidence="12 13" key="1">
    <citation type="journal article" date="2016" name="Genome Biol. Evol.">
        <title>Divergent and convergent evolution of fungal pathogenicity.</title>
        <authorList>
            <person name="Shang Y."/>
            <person name="Xiao G."/>
            <person name="Zheng P."/>
            <person name="Cen K."/>
            <person name="Zhan S."/>
            <person name="Wang C."/>
        </authorList>
    </citation>
    <scope>NUCLEOTIDE SEQUENCE [LARGE SCALE GENOMIC DNA]</scope>
    <source>
        <strain evidence="12 13">RCEF 2490</strain>
    </source>
</reference>
<keyword evidence="3" id="KW-0540">Nuclease</keyword>
<evidence type="ECO:0000256" key="4">
    <source>
        <dbReference type="ARBA" id="ARBA00022763"/>
    </source>
</evidence>
<dbReference type="Gene3D" id="3.30.870.10">
    <property type="entry name" value="Endonuclease Chain A"/>
    <property type="match status" value="2"/>
</dbReference>
<comment type="similarity">
    <text evidence="2">Belongs to the tyrosyl-DNA phosphodiesterase family.</text>
</comment>
<name>A0A166UB49_9HYPO</name>
<gene>
    <name evidence="12" type="ORF">AAL_01624</name>
</gene>
<proteinExistence type="inferred from homology"/>
<evidence type="ECO:0000256" key="8">
    <source>
        <dbReference type="ARBA" id="ARBA00023242"/>
    </source>
</evidence>
<evidence type="ECO:0000256" key="5">
    <source>
        <dbReference type="ARBA" id="ARBA00022801"/>
    </source>
</evidence>
<accession>A0A166UB49</accession>
<evidence type="ECO:0000256" key="3">
    <source>
        <dbReference type="ARBA" id="ARBA00022722"/>
    </source>
</evidence>
<dbReference type="PANTHER" id="PTHR12415:SF0">
    <property type="entry name" value="TYROSYL-DNA PHOSPHODIESTERASE 1"/>
    <property type="match status" value="1"/>
</dbReference>
<keyword evidence="7" id="KW-0234">DNA repair</keyword>
<keyword evidence="6" id="KW-0269">Exonuclease</keyword>